<dbReference type="Proteomes" id="UP000275942">
    <property type="component" value="Segment"/>
</dbReference>
<reference evidence="1 2" key="1">
    <citation type="submission" date="2018-09" db="EMBL/GenBank/DDBJ databases">
        <authorList>
            <person name="Ali S.Y."/>
            <person name="Baghaei N."/>
            <person name="Casey K.N."/>
            <person name="Castillo S.J."/>
            <person name="Foksinska A.M."/>
            <person name="Gosain A.J."/>
            <person name="Mallepalli N.R."/>
            <person name="McPhail C.W."/>
            <person name="Murrell A.C."/>
            <person name="Nguyen D.C."/>
            <person name="Opsteen S.A."/>
            <person name="Page E.F."/>
            <person name="Pratt M.C."/>
            <person name="Presedo N.A."/>
            <person name="Thompson A.L."/>
            <person name="Vale K."/>
            <person name="Saleeby D.P."/>
            <person name="Sahawneh K.J."/>
            <person name="Monti D.L."/>
            <person name="Claughton R.M."/>
            <person name="Riley T.A."/>
            <person name="Yancie K.G."/>
            <person name="Brown C.E."/>
            <person name="Garlena R.A."/>
            <person name="Russell D.A."/>
            <person name="Pope W.H."/>
            <person name="Jacobs-Sera D."/>
            <person name="Hatfull G.F."/>
        </authorList>
    </citation>
    <scope>NUCLEOTIDE SEQUENCE [LARGE SCALE GENOMIC DNA]</scope>
</reference>
<evidence type="ECO:0000313" key="1">
    <source>
        <dbReference type="EMBL" id="AYR03381.1"/>
    </source>
</evidence>
<proteinExistence type="predicted"/>
<accession>A0A3G3MA65</accession>
<gene>
    <name evidence="1" type="primary">85</name>
    <name evidence="1" type="ORF">PETEYPAB_85</name>
</gene>
<organism evidence="1 2">
    <name type="scientific">Corynebacterium phage PeteyPab</name>
    <dbReference type="NCBI Taxonomy" id="2483663"/>
    <lineage>
        <taxon>Viruses</taxon>
        <taxon>Duplodnaviria</taxon>
        <taxon>Heunggongvirae</taxon>
        <taxon>Uroviricota</taxon>
        <taxon>Caudoviricetes</taxon>
        <taxon>Zierdtviridae</taxon>
        <taxon>Toshachvirinae</taxon>
        <taxon>Ceetrepovirus</taxon>
        <taxon>Ceetrepovirus zion</taxon>
        <taxon>Corynebacterium virus Zion</taxon>
    </lineage>
</organism>
<protein>
    <submittedName>
        <fullName evidence="1">Uncharacterized protein</fullName>
    </submittedName>
</protein>
<name>A0A3G3MA65_9CAUD</name>
<dbReference type="EMBL" id="MH976516">
    <property type="protein sequence ID" value="AYR03381.1"/>
    <property type="molecule type" value="Genomic_DNA"/>
</dbReference>
<evidence type="ECO:0000313" key="2">
    <source>
        <dbReference type="Proteomes" id="UP000275942"/>
    </source>
</evidence>
<sequence>MEVLDMSNSNLLLRRDCRHYRHVNLGSLRGGYFVAAAEVDSAPIVRP</sequence>